<reference evidence="5" key="1">
    <citation type="submission" date="2016-10" db="EMBL/GenBank/DDBJ databases">
        <authorList>
            <person name="Varghese N."/>
            <person name="Submissions S."/>
        </authorList>
    </citation>
    <scope>NUCLEOTIDE SEQUENCE [LARGE SCALE GENOMIC DNA]</scope>
    <source>
        <strain evidence="5">DSM 25329</strain>
    </source>
</reference>
<evidence type="ECO:0000256" key="1">
    <source>
        <dbReference type="ARBA" id="ARBA00022679"/>
    </source>
</evidence>
<dbReference type="InterPro" id="IPR000182">
    <property type="entry name" value="GNAT_dom"/>
</dbReference>
<gene>
    <name evidence="4" type="ORF">SAMN04487996_103260</name>
</gene>
<evidence type="ECO:0000313" key="5">
    <source>
        <dbReference type="Proteomes" id="UP000198748"/>
    </source>
</evidence>
<dbReference type="Proteomes" id="UP000198748">
    <property type="component" value="Unassembled WGS sequence"/>
</dbReference>
<protein>
    <submittedName>
        <fullName evidence="4">Phosphinothricin acetyltransferase</fullName>
    </submittedName>
</protein>
<evidence type="ECO:0000313" key="4">
    <source>
        <dbReference type="EMBL" id="SDE06965.1"/>
    </source>
</evidence>
<dbReference type="AlphaFoldDB" id="A0A1G6ZYQ1"/>
<dbReference type="InterPro" id="IPR016181">
    <property type="entry name" value="Acyl_CoA_acyltransferase"/>
</dbReference>
<organism evidence="4 5">
    <name type="scientific">Dyadobacter soli</name>
    <dbReference type="NCBI Taxonomy" id="659014"/>
    <lineage>
        <taxon>Bacteria</taxon>
        <taxon>Pseudomonadati</taxon>
        <taxon>Bacteroidota</taxon>
        <taxon>Cytophagia</taxon>
        <taxon>Cytophagales</taxon>
        <taxon>Spirosomataceae</taxon>
        <taxon>Dyadobacter</taxon>
    </lineage>
</organism>
<keyword evidence="5" id="KW-1185">Reference proteome</keyword>
<name>A0A1G6ZYQ1_9BACT</name>
<dbReference type="STRING" id="659014.SAMN04487996_103260"/>
<evidence type="ECO:0000256" key="2">
    <source>
        <dbReference type="ARBA" id="ARBA00023315"/>
    </source>
</evidence>
<dbReference type="GO" id="GO:0016747">
    <property type="term" value="F:acyltransferase activity, transferring groups other than amino-acyl groups"/>
    <property type="evidence" value="ECO:0007669"/>
    <property type="project" value="InterPro"/>
</dbReference>
<dbReference type="SUPFAM" id="SSF55729">
    <property type="entry name" value="Acyl-CoA N-acyltransferases (Nat)"/>
    <property type="match status" value="1"/>
</dbReference>
<proteinExistence type="predicted"/>
<keyword evidence="1 4" id="KW-0808">Transferase</keyword>
<dbReference type="CDD" id="cd04301">
    <property type="entry name" value="NAT_SF"/>
    <property type="match status" value="1"/>
</dbReference>
<dbReference type="PANTHER" id="PTHR43072">
    <property type="entry name" value="N-ACETYLTRANSFERASE"/>
    <property type="match status" value="1"/>
</dbReference>
<dbReference type="EMBL" id="FNAN01000003">
    <property type="protein sequence ID" value="SDE06965.1"/>
    <property type="molecule type" value="Genomic_DNA"/>
</dbReference>
<dbReference type="Pfam" id="PF00583">
    <property type="entry name" value="Acetyltransf_1"/>
    <property type="match status" value="1"/>
</dbReference>
<sequence length="181" mass="20697">MALILNLYNACFILMDLIIRSAAPKDLPSLLEIINHAILNTTAIYDYEARTMDQQKAWFEQMFYDGMPVIVAELEGEVIGYGSYNIFRPKIGYKFSVEHSIYLDEKSRGMGVGGKLLGSLIQRAKESGLHTMIGCIDASNRASIEFHKKYGFVEKGYLKEVAYKFDQWLDLVYMQLLLEED</sequence>
<evidence type="ECO:0000259" key="3">
    <source>
        <dbReference type="PROSITE" id="PS51186"/>
    </source>
</evidence>
<feature type="domain" description="N-acetyltransferase" evidence="3">
    <location>
        <begin position="17"/>
        <end position="179"/>
    </location>
</feature>
<keyword evidence="2" id="KW-0012">Acyltransferase</keyword>
<dbReference type="PANTHER" id="PTHR43072:SF23">
    <property type="entry name" value="UPF0039 PROTEIN C11D3.02C"/>
    <property type="match status" value="1"/>
</dbReference>
<dbReference type="Gene3D" id="3.40.630.30">
    <property type="match status" value="1"/>
</dbReference>
<accession>A0A1G6ZYQ1</accession>
<dbReference type="PROSITE" id="PS51186">
    <property type="entry name" value="GNAT"/>
    <property type="match status" value="1"/>
</dbReference>